<comment type="similarity">
    <text evidence="1">Belongs to the prokaryotic molybdopterin-containing oxidoreductase family.</text>
</comment>
<reference evidence="6 7" key="1">
    <citation type="submission" date="2019-05" db="EMBL/GenBank/DDBJ databases">
        <authorList>
            <person name="Lee S.D."/>
        </authorList>
    </citation>
    <scope>NUCLEOTIDE SEQUENCE [LARGE SCALE GENOMIC DNA]</scope>
    <source>
        <strain evidence="6 7">YC2-7</strain>
    </source>
</reference>
<comment type="caution">
    <text evidence="6">The sequence shown here is derived from an EMBL/GenBank/DDBJ whole genome shotgun (WGS) entry which is preliminary data.</text>
</comment>
<dbReference type="Pfam" id="PF04879">
    <property type="entry name" value="Molybdop_Fe4S4"/>
    <property type="match status" value="1"/>
</dbReference>
<dbReference type="SUPFAM" id="SSF53706">
    <property type="entry name" value="Formate dehydrogenase/DMSO reductase, domains 1-3"/>
    <property type="match status" value="1"/>
</dbReference>
<evidence type="ECO:0000313" key="7">
    <source>
        <dbReference type="Proteomes" id="UP000535543"/>
    </source>
</evidence>
<dbReference type="RefSeq" id="WP_169591784.1">
    <property type="nucleotide sequence ID" value="NZ_VCQU01000009.1"/>
</dbReference>
<dbReference type="Gene3D" id="3.40.50.740">
    <property type="match status" value="1"/>
</dbReference>
<keyword evidence="7" id="KW-1185">Reference proteome</keyword>
<dbReference type="GO" id="GO:0016491">
    <property type="term" value="F:oxidoreductase activity"/>
    <property type="evidence" value="ECO:0007669"/>
    <property type="project" value="InterPro"/>
</dbReference>
<dbReference type="GO" id="GO:0051536">
    <property type="term" value="F:iron-sulfur cluster binding"/>
    <property type="evidence" value="ECO:0007669"/>
    <property type="project" value="UniProtKB-KW"/>
</dbReference>
<dbReference type="PANTHER" id="PTHR43742">
    <property type="entry name" value="TRIMETHYLAMINE-N-OXIDE REDUCTASE"/>
    <property type="match status" value="1"/>
</dbReference>
<gene>
    <name evidence="6" type="ORF">FGL95_24040</name>
</gene>
<dbReference type="PANTHER" id="PTHR43742:SF2">
    <property type="entry name" value="ASSIMILATORY NITRATE REDUCTASE CATALYTIC SUBUNIT"/>
    <property type="match status" value="1"/>
</dbReference>
<evidence type="ECO:0000256" key="1">
    <source>
        <dbReference type="ARBA" id="ARBA00010312"/>
    </source>
</evidence>
<dbReference type="SUPFAM" id="SSF50692">
    <property type="entry name" value="ADC-like"/>
    <property type="match status" value="1"/>
</dbReference>
<dbReference type="AlphaFoldDB" id="A0A848KJV1"/>
<dbReference type="SMART" id="SM00926">
    <property type="entry name" value="Molybdop_Fe4S4"/>
    <property type="match status" value="1"/>
</dbReference>
<dbReference type="Gene3D" id="2.20.25.90">
    <property type="entry name" value="ADC-like domains"/>
    <property type="match status" value="1"/>
</dbReference>
<dbReference type="PROSITE" id="PS51669">
    <property type="entry name" value="4FE4S_MOW_BIS_MGD"/>
    <property type="match status" value="1"/>
</dbReference>
<dbReference type="Gene3D" id="2.40.40.20">
    <property type="match status" value="1"/>
</dbReference>
<feature type="domain" description="4Fe-4S Mo/W bis-MGD-type" evidence="5">
    <location>
        <begin position="3"/>
        <end position="59"/>
    </location>
</feature>
<evidence type="ECO:0000259" key="5">
    <source>
        <dbReference type="PROSITE" id="PS51669"/>
    </source>
</evidence>
<dbReference type="InterPro" id="IPR009010">
    <property type="entry name" value="Asp_de-COase-like_dom_sf"/>
</dbReference>
<evidence type="ECO:0000256" key="3">
    <source>
        <dbReference type="ARBA" id="ARBA00023004"/>
    </source>
</evidence>
<dbReference type="InterPro" id="IPR006963">
    <property type="entry name" value="Mopterin_OxRdtase_4Fe-4S_dom"/>
</dbReference>
<name>A0A848KJV1_9NOCA</name>
<dbReference type="Pfam" id="PF01568">
    <property type="entry name" value="Molydop_binding"/>
    <property type="match status" value="1"/>
</dbReference>
<protein>
    <submittedName>
        <fullName evidence="6">Formate dehydrogenase</fullName>
    </submittedName>
</protein>
<keyword evidence="2" id="KW-0479">Metal-binding</keyword>
<dbReference type="Gene3D" id="3.40.228.10">
    <property type="entry name" value="Dimethylsulfoxide Reductase, domain 2"/>
    <property type="match status" value="1"/>
</dbReference>
<keyword evidence="3" id="KW-0408">Iron</keyword>
<accession>A0A848KJV1</accession>
<evidence type="ECO:0000313" key="6">
    <source>
        <dbReference type="EMBL" id="NMN98116.1"/>
    </source>
</evidence>
<reference evidence="6 7" key="2">
    <citation type="submission" date="2020-06" db="EMBL/GenBank/DDBJ databases">
        <title>Antribacter stalactiti gen. nov., sp. nov., a new member of the family Nacardiaceae isolated from a cave.</title>
        <authorList>
            <person name="Kim I.S."/>
        </authorList>
    </citation>
    <scope>NUCLEOTIDE SEQUENCE [LARGE SCALE GENOMIC DNA]</scope>
    <source>
        <strain evidence="6 7">YC2-7</strain>
    </source>
</reference>
<keyword evidence="4" id="KW-0411">Iron-sulfur</keyword>
<sequence length="722" mass="78021">MPIEEKVTFCRICEPLCGLIATVEDGRLVKIRPDGEHPLSRGNACPKGIAFTEVQNDPDRVLYPQRRKPDGTFERVSWDSALDDIGARLRAIIAEHGRESLGWYFGNPSSFSYSHTMWILGFALGTGMRHLYSAGSQDINNRFVASHLLYGSLTALPIPDLDRTDFLLMVGANPIVSHGSGVTAPRIREKLTAITKRGGRVVVVDPRRSETAKLFEHVSVRPDGDAWLLASMLSVIFAEQLFDAKTLAVQADGVDKLRRAVARFTPELTESITGVPAGEVRDLARSLAAASSAAVYGRTGTCLGRQGTLVAFLLDALAVVTGNIDRPGGLVFGEEPFAGLATAQNLGLVGYDRRRSRIGNFPDVLGSFPAAVMAKEITTAGKGQLRALFTSAGNPVLSVPNGRELDAALGKLDLLVSIDLYMNDTNSKADYILPATTFLEREDIPLPFSALSTTPFIQHTEAVVAPYGEARQEWQIIDDIARRIGVIPFVATPTNRIGGLLSRARRMVPTNPLTMIDVAMRLGPFGDRFGARRGGLSMAKLRANPHGVVLREHVETGVLRRVVRHKRKRVQLAPAEILDVLAKLGLRKDSKEFPLRLIGLRELKSHNSWMHNSPSLMRGDREHTARINPADAAAAGIEDGKPCRVASEAGSVELPATLTEEVGEGTVAVPHGWGHSGGGWRIANAAGGVNVNEVMSTAIVDVERLAGMSHLNGVPVRIEPVA</sequence>
<dbReference type="EMBL" id="VCQU01000009">
    <property type="protein sequence ID" value="NMN98116.1"/>
    <property type="molecule type" value="Genomic_DNA"/>
</dbReference>
<evidence type="ECO:0000256" key="2">
    <source>
        <dbReference type="ARBA" id="ARBA00022723"/>
    </source>
</evidence>
<dbReference type="InterPro" id="IPR006657">
    <property type="entry name" value="MoPterin_dinucl-bd_dom"/>
</dbReference>
<dbReference type="InterPro" id="IPR050612">
    <property type="entry name" value="Prok_Mopterin_Oxidored"/>
</dbReference>
<proteinExistence type="inferred from homology"/>
<dbReference type="GO" id="GO:0046872">
    <property type="term" value="F:metal ion binding"/>
    <property type="evidence" value="ECO:0007669"/>
    <property type="project" value="UniProtKB-KW"/>
</dbReference>
<evidence type="ECO:0000256" key="4">
    <source>
        <dbReference type="ARBA" id="ARBA00023014"/>
    </source>
</evidence>
<dbReference type="InterPro" id="IPR006656">
    <property type="entry name" value="Mopterin_OxRdtase"/>
</dbReference>
<dbReference type="Proteomes" id="UP000535543">
    <property type="component" value="Unassembled WGS sequence"/>
</dbReference>
<dbReference type="GO" id="GO:0043546">
    <property type="term" value="F:molybdopterin cofactor binding"/>
    <property type="evidence" value="ECO:0007669"/>
    <property type="project" value="InterPro"/>
</dbReference>
<dbReference type="Pfam" id="PF00384">
    <property type="entry name" value="Molybdopterin"/>
    <property type="match status" value="1"/>
</dbReference>
<organism evidence="6 7">
    <name type="scientific">Antrihabitans stalactiti</name>
    <dbReference type="NCBI Taxonomy" id="2584121"/>
    <lineage>
        <taxon>Bacteria</taxon>
        <taxon>Bacillati</taxon>
        <taxon>Actinomycetota</taxon>
        <taxon>Actinomycetes</taxon>
        <taxon>Mycobacteriales</taxon>
        <taxon>Nocardiaceae</taxon>
        <taxon>Antrihabitans</taxon>
    </lineage>
</organism>